<sequence>MKVFVSGKTEDMPAHKLKRFHKIKLYLENHGHIVITELDIAFPELGEEVEKILDNCDKDSELISWLVFCMKKNWAMANCDALLLLKDWQECETSVILWIIAKKLNMPIYIDDRSDFRLHNEAEIKNWFENQID</sequence>
<proteinExistence type="predicted"/>
<organism evidence="1 2">
    <name type="scientific">Candidatus Buchananbacteria bacterium CG10_big_fil_rev_8_21_14_0_10_33_19</name>
    <dbReference type="NCBI Taxonomy" id="1974525"/>
    <lineage>
        <taxon>Bacteria</taxon>
        <taxon>Candidatus Buchananiibacteriota</taxon>
    </lineage>
</organism>
<reference evidence="2" key="1">
    <citation type="submission" date="2017-09" db="EMBL/GenBank/DDBJ databases">
        <title>Depth-based differentiation of microbial function through sediment-hosted aquifers and enrichment of novel symbionts in the deep terrestrial subsurface.</title>
        <authorList>
            <person name="Probst A.J."/>
            <person name="Ladd B."/>
            <person name="Jarett J.K."/>
            <person name="Geller-Mcgrath D.E."/>
            <person name="Sieber C.M.K."/>
            <person name="Emerson J.B."/>
            <person name="Anantharaman K."/>
            <person name="Thomas B.C."/>
            <person name="Malmstrom R."/>
            <person name="Stieglmeier M."/>
            <person name="Klingl A."/>
            <person name="Woyke T."/>
            <person name="Ryan C.M."/>
            <person name="Banfield J.F."/>
        </authorList>
    </citation>
    <scope>NUCLEOTIDE SEQUENCE [LARGE SCALE GENOMIC DNA]</scope>
</reference>
<evidence type="ECO:0000313" key="1">
    <source>
        <dbReference type="EMBL" id="PIS06151.1"/>
    </source>
</evidence>
<protein>
    <submittedName>
        <fullName evidence="1">Uncharacterized protein</fullName>
    </submittedName>
</protein>
<name>A0A2H0W6C4_9BACT</name>
<gene>
    <name evidence="1" type="ORF">COT80_01100</name>
</gene>
<accession>A0A2H0W6C4</accession>
<evidence type="ECO:0000313" key="2">
    <source>
        <dbReference type="Proteomes" id="UP000229056"/>
    </source>
</evidence>
<comment type="caution">
    <text evidence="1">The sequence shown here is derived from an EMBL/GenBank/DDBJ whole genome shotgun (WGS) entry which is preliminary data.</text>
</comment>
<dbReference type="Proteomes" id="UP000229056">
    <property type="component" value="Unassembled WGS sequence"/>
</dbReference>
<dbReference type="EMBL" id="PEZY01000005">
    <property type="protein sequence ID" value="PIS06151.1"/>
    <property type="molecule type" value="Genomic_DNA"/>
</dbReference>
<dbReference type="InterPro" id="IPR025518">
    <property type="entry name" value="DUF4406"/>
</dbReference>
<dbReference type="Pfam" id="PF14359">
    <property type="entry name" value="DUF4406"/>
    <property type="match status" value="1"/>
</dbReference>
<dbReference type="AlphaFoldDB" id="A0A2H0W6C4"/>